<dbReference type="SMART" id="SM01148">
    <property type="entry name" value="DUF1220"/>
    <property type="match status" value="1"/>
</dbReference>
<feature type="compositionally biased region" description="Polar residues" evidence="2">
    <location>
        <begin position="1473"/>
        <end position="1484"/>
    </location>
</feature>
<evidence type="ECO:0000313" key="5">
    <source>
        <dbReference type="Proteomes" id="UP000472240"/>
    </source>
</evidence>
<feature type="coiled-coil region" evidence="1">
    <location>
        <begin position="947"/>
        <end position="974"/>
    </location>
</feature>
<dbReference type="Pfam" id="PF23246">
    <property type="entry name" value="CC_CDK5RAP2"/>
    <property type="match status" value="1"/>
</dbReference>
<feature type="region of interest" description="Disordered" evidence="2">
    <location>
        <begin position="1101"/>
        <end position="1123"/>
    </location>
</feature>
<keyword evidence="1" id="KW-0175">Coiled coil</keyword>
<evidence type="ECO:0000313" key="4">
    <source>
        <dbReference type="Ensembl" id="ENSRFEP00010022513.1"/>
    </source>
</evidence>
<dbReference type="GO" id="GO:1903358">
    <property type="term" value="P:regulation of Golgi organization"/>
    <property type="evidence" value="ECO:0007669"/>
    <property type="project" value="TreeGrafter"/>
</dbReference>
<organism evidence="4 5">
    <name type="scientific">Rhinolophus ferrumequinum</name>
    <name type="common">Greater horseshoe bat</name>
    <dbReference type="NCBI Taxonomy" id="59479"/>
    <lineage>
        <taxon>Eukaryota</taxon>
        <taxon>Metazoa</taxon>
        <taxon>Chordata</taxon>
        <taxon>Craniata</taxon>
        <taxon>Vertebrata</taxon>
        <taxon>Euteleostomi</taxon>
        <taxon>Mammalia</taxon>
        <taxon>Eutheria</taxon>
        <taxon>Laurasiatheria</taxon>
        <taxon>Chiroptera</taxon>
        <taxon>Yinpterochiroptera</taxon>
        <taxon>Rhinolophoidea</taxon>
        <taxon>Rhinolophidae</taxon>
        <taxon>Rhinolophinae</taxon>
        <taxon>Rhinolophus</taxon>
    </lineage>
</organism>
<keyword evidence="5" id="KW-1185">Reference proteome</keyword>
<feature type="coiled-coil region" evidence="1">
    <location>
        <begin position="1663"/>
        <end position="1778"/>
    </location>
</feature>
<dbReference type="Ensembl" id="ENSRFET00010024504.1">
    <property type="protein sequence ID" value="ENSRFEP00010022513.1"/>
    <property type="gene ID" value="ENSRFEG00010011108.1"/>
</dbReference>
<dbReference type="PANTHER" id="PTHR46501:SF2">
    <property type="entry name" value="MYOMEGALIN"/>
    <property type="match status" value="1"/>
</dbReference>
<dbReference type="GeneTree" id="ENSGT00950000183190"/>
<name>A0A671FJ77_RHIFE</name>
<feature type="coiled-coil region" evidence="1">
    <location>
        <begin position="48"/>
        <end position="75"/>
    </location>
</feature>
<feature type="region of interest" description="Disordered" evidence="2">
    <location>
        <begin position="1838"/>
        <end position="1873"/>
    </location>
</feature>
<protein>
    <submittedName>
        <fullName evidence="4">Phosphodiesterase 4D interacting protein</fullName>
    </submittedName>
</protein>
<feature type="compositionally biased region" description="Polar residues" evidence="2">
    <location>
        <begin position="1411"/>
        <end position="1420"/>
    </location>
</feature>
<feature type="coiled-coil region" evidence="1">
    <location>
        <begin position="1600"/>
        <end position="1630"/>
    </location>
</feature>
<feature type="region of interest" description="Disordered" evidence="2">
    <location>
        <begin position="1212"/>
        <end position="1238"/>
    </location>
</feature>
<feature type="compositionally biased region" description="Basic and acidic residues" evidence="2">
    <location>
        <begin position="1101"/>
        <end position="1112"/>
    </location>
</feature>
<reference evidence="4 5" key="1">
    <citation type="journal article" date="2015" name="Annu Rev Anim Biosci">
        <title>The Genome 10K Project: a way forward.</title>
        <authorList>
            <person name="Koepfli K.P."/>
            <person name="Paten B."/>
            <person name="O'Brien S.J."/>
            <person name="Koepfli K.P."/>
            <person name="Paten B."/>
            <person name="Antunes A."/>
            <person name="Belov K."/>
            <person name="Bustamante C."/>
            <person name="Castoe T.A."/>
            <person name="Clawson H."/>
            <person name="Crawford A.J."/>
            <person name="Diekhans M."/>
            <person name="Distel D."/>
            <person name="Durbin R."/>
            <person name="Earl D."/>
            <person name="Fujita M.K."/>
            <person name="Gamble T."/>
            <person name="Georges A."/>
            <person name="Gemmell N."/>
            <person name="Gilbert M.T."/>
            <person name="Graves J.M."/>
            <person name="Green R.E."/>
            <person name="Hickey G."/>
            <person name="Jarvis E.D."/>
            <person name="Johnson W."/>
            <person name="Komissarov A."/>
            <person name="Korf I."/>
            <person name="Kuhn R."/>
            <person name="Larkin D.M."/>
            <person name="Lewin H."/>
            <person name="Lopez J.V."/>
            <person name="Ma J."/>
            <person name="Marques-Bonet T."/>
            <person name="Miller W."/>
            <person name="Murphy R."/>
            <person name="Pevzner P."/>
            <person name="Shapiro B."/>
            <person name="Steiner C."/>
            <person name="Tamazian G."/>
            <person name="Venkatesh B."/>
            <person name="Wang J."/>
            <person name="Wayne R."/>
            <person name="Wiley E."/>
            <person name="Yang H."/>
            <person name="Zhang G."/>
            <person name="Haussler D."/>
            <person name="Ryder O."/>
            <person name="O'Brien S.J."/>
        </authorList>
    </citation>
    <scope>NUCLEOTIDE SEQUENCE</scope>
</reference>
<sequence>NIELKVEVESLKRELQGKKQHLDQTWADVENLNSHNEAELRRQFAERQQETEHVYELLENKIQLLQEESRLAKNEAARMAALVEAEKECNLELSEKLKEVVKEREGVPGEQVQPDPYAAALAQRDERIEELSQSLASQEKLVEQLSQEKQQLLHLLEEPTSMEVQPMTEDLLKEQKLNSDETIITQPSVSDSHLAELQEKIQQTEATNKILQEKLNEMSCELKSAQESSQKQDCAIQSLKETLKSRESETEELYQVIEGQNDTMAKLREMLHQSQLGQLHGSEGTSPAQQQVALLDLQSALFCSQLEIQKLQRVVRQKERQLADAKRCVQFVEAAAQNGEQQKEASWKHNQELRKALQQLQGELQSKSQQLRTLEAEKYNEIRTQEQHIQRLSHSLSHKEQLLQEFRELLQHRDNSDKTLEANEMLLEKLRQRIQDRDLALERAIDEKFSTLEEKEKELRQLHLAVRERDHDLERLRGILSSNEATMQSMESLLRAKGLEVEQLSATCQNLQWLKEEMETKFSHWQKEQESIIQQLQTSLHDRNKEVEDLSATLLCKLGPGQSEVAEELCQRLQRKERMLQDLLSDRNKQAVEHEMEIQSLLQSMGAREQESQAAAEKMVQALMERNSELQALRRYLGGKDSMVSQALISNQPAEVTSLSPHLGEQTDQGSVHIPSRDDSSSLTAKGGTSIPRSSLGDLDTVAELEKELSNAKEELELMAKKERESRMELSALQSMVAMQEEELQVQAADMESLTRSVQIKEDLIKDLQMQLLDPEDIPAVERLTQEVLLSGLLLMLEGLVDERSRLNEALQAERQLYSSLVKFHAHPESSERDRTLQVELEGAQVLRGRLEEVLGRSLERLSRLETLAAIGGTPAGDDTEDASTEFTDSIEEEAALNSHQQLIKVALEKSLAAVETQNVSLPPPSPTGGENNRGLQEEMLHLRAEIYQHLEEKRKAQGELKELKAQLEEAGFSSVAHIRNTMLSLCLENAELKEQMGEAMSDGGEIEEDKEKGELDNQPQARESELSLPGPTKHLRSQLAQCRQRYQDLQEKLLISEATVFAQANQLEKYRLMFTGEPLVKQDSKQVQVDLQDLGYETCGRSENEAEREESTSPECEEHDSLRETVPMEGLCPEQGRRGLTLAGPPGKKPLESQLRKQEEFQAYGKSEDISVLRKDIKDLKAQLQTANKIIQNLKSRVRSLSVTSDYSSSLERPRKLKAVGPLEGSSPHSVTDEDEGWLSDGTGAFYPPGLQAKKDLESLIHRVSQLEAQLPKTGLEGKLAEELRSASWPGKYDSLIQDQARELSYLRQKIREGRGICYLLMQHAKDTVKSFEDLLRSNDIDYYLGQSFREQLAQGSQLTERLTSKLSTKDHKSEKDQAGLEPLALRLSRELQEKEKVIEVLQAKLDAQSLTPSSSQALSDCHRSPSSSSFLSDELEACSDMDVASEYTQYEEKKASPGHSDSIHHSRHSAVLSSKPSATSAPQGVKAEPSSNPSSLPAPQKTPQEASQAHPGISTVHPASPATLPSNHLEAKPSHYLHPAQPQSPPRGTIELGRILEPRYLGSSDHWDIMRPQKGSAASGDVSSGSSVCQLHSKPTGADLLEEHLGEIRNLRQRLEESICINDRLREQLEHRLSSTARGSGPTSTFYGQGLESTPQLYNENRVLKEENRSLQAQLSHMSREHSQETECLREALLTSRSRLQELEMELEGQKVDRQQLLEDLKEKQQEIMRFQEERLSLQEKDSRLQHKLALLQQQCDEKQQLFQSLQSELQIYEALYGDSKKGLKAYTWDACHQVPLSSDLSHLVTEIQALRGQLEQSIEVNNSLRLQLEQQLDGGAGKAHLSPSSISHSFPADSEPGNKQPLFQDSVASPPVRDVGMNPALVFSSSSSTTPGSETAIFNKTPELGLDAIPETKNPPKLEGDATDGSFANKYGRHVIGHIDDYSALSQQIGDGQLLVQKIVSLARSASSIPGLEAQGTEVPGSEGIRELRTSASALHHTLEESASLLSMFWRAALPSPALPGKAGESVKRELLELRTKLSKQDRLLQSTAERLKTANQQKECMEQFIFSQLTRTHDVLKKARTNLEVKSLRALPGVPVL</sequence>
<feature type="coiled-coil region" evidence="1">
    <location>
        <begin position="308"/>
        <end position="377"/>
    </location>
</feature>
<feature type="compositionally biased region" description="Polar residues" evidence="2">
    <location>
        <begin position="1491"/>
        <end position="1509"/>
    </location>
</feature>
<evidence type="ECO:0000259" key="3">
    <source>
        <dbReference type="PROSITE" id="PS51316"/>
    </source>
</evidence>
<feature type="region of interest" description="Disordered" evidence="2">
    <location>
        <begin position="1411"/>
        <end position="1435"/>
    </location>
</feature>
<evidence type="ECO:0000256" key="2">
    <source>
        <dbReference type="SAM" id="MobiDB-lite"/>
    </source>
</evidence>
<dbReference type="GO" id="GO:0007098">
    <property type="term" value="P:centrosome cycle"/>
    <property type="evidence" value="ECO:0007669"/>
    <property type="project" value="TreeGrafter"/>
</dbReference>
<feature type="coiled-coil region" evidence="1">
    <location>
        <begin position="194"/>
        <end position="228"/>
    </location>
</feature>
<feature type="region of interest" description="Disordered" evidence="2">
    <location>
        <begin position="1886"/>
        <end position="1925"/>
    </location>
</feature>
<dbReference type="PROSITE" id="PS51316">
    <property type="entry name" value="ODV"/>
    <property type="match status" value="1"/>
</dbReference>
<dbReference type="Proteomes" id="UP000472240">
    <property type="component" value="Chromosome 22"/>
</dbReference>
<evidence type="ECO:0000256" key="1">
    <source>
        <dbReference type="SAM" id="Coils"/>
    </source>
</evidence>
<feature type="region of interest" description="Disordered" evidence="2">
    <location>
        <begin position="998"/>
        <end position="1040"/>
    </location>
</feature>
<dbReference type="PANTHER" id="PTHR46501">
    <property type="entry name" value="MYOMEGALIN"/>
    <property type="match status" value="1"/>
</dbReference>
<dbReference type="Pfam" id="PF06758">
    <property type="entry name" value="Olduvai"/>
    <property type="match status" value="1"/>
</dbReference>
<reference evidence="4 5" key="2">
    <citation type="journal article" date="2018" name="Annu Rev Anim Biosci">
        <title>Bat Biology, Genomes, and the Bat1K Project: To Generate Chromosome-Level Genomes for All Living Bat Species.</title>
        <authorList>
            <person name="Teeling E.C."/>
            <person name="Vernes S.C."/>
            <person name="Davalos L.M."/>
            <person name="Ray D.A."/>
            <person name="Gilbert M.T.P."/>
            <person name="Myers E."/>
        </authorList>
    </citation>
    <scope>NUCLEOTIDE SEQUENCE</scope>
</reference>
<reference evidence="4" key="4">
    <citation type="submission" date="2025-08" db="UniProtKB">
        <authorList>
            <consortium name="Ensembl"/>
        </authorList>
    </citation>
    <scope>IDENTIFICATION</scope>
</reference>
<dbReference type="InterPro" id="IPR056273">
    <property type="entry name" value="CDK5RAP2_MYOME_CC"/>
</dbReference>
<feature type="coiled-coil region" evidence="1">
    <location>
        <begin position="501"/>
        <end position="586"/>
    </location>
</feature>
<dbReference type="InterPro" id="IPR010630">
    <property type="entry name" value="Olduvai_dom"/>
</dbReference>
<accession>A0A671FJ77</accession>
<feature type="domain" description="Olduvai" evidence="3">
    <location>
        <begin position="1371"/>
        <end position="1462"/>
    </location>
</feature>
<dbReference type="GO" id="GO:0060090">
    <property type="term" value="F:molecular adaptor activity"/>
    <property type="evidence" value="ECO:0007669"/>
    <property type="project" value="TreeGrafter"/>
</dbReference>
<feature type="coiled-coil region" evidence="1">
    <location>
        <begin position="121"/>
        <end position="158"/>
    </location>
</feature>
<feature type="compositionally biased region" description="Polar residues" evidence="2">
    <location>
        <begin position="655"/>
        <end position="670"/>
    </location>
</feature>
<feature type="coiled-coil region" evidence="1">
    <location>
        <begin position="1171"/>
        <end position="1198"/>
    </location>
</feature>
<dbReference type="InterPro" id="IPR052593">
    <property type="entry name" value="MT-associated_AKAP9-binding"/>
</dbReference>
<dbReference type="GO" id="GO:0005794">
    <property type="term" value="C:Golgi apparatus"/>
    <property type="evidence" value="ECO:0007669"/>
    <property type="project" value="TreeGrafter"/>
</dbReference>
<dbReference type="GO" id="GO:0090063">
    <property type="term" value="P:positive regulation of microtubule nucleation"/>
    <property type="evidence" value="ECO:0007669"/>
    <property type="project" value="TreeGrafter"/>
</dbReference>
<feature type="coiled-coil region" evidence="1">
    <location>
        <begin position="702"/>
        <end position="771"/>
    </location>
</feature>
<feature type="region of interest" description="Disordered" evidence="2">
    <location>
        <begin position="1450"/>
        <end position="1552"/>
    </location>
</feature>
<reference evidence="4" key="5">
    <citation type="submission" date="2025-09" db="UniProtKB">
        <authorList>
            <consortium name="Ensembl"/>
        </authorList>
    </citation>
    <scope>IDENTIFICATION</scope>
</reference>
<proteinExistence type="predicted"/>
<reference evidence="5" key="3">
    <citation type="submission" date="2018-12" db="EMBL/GenBank/DDBJ databases">
        <title>G10K-VGP greater horseshoe bat female genome, primary haplotype.</title>
        <authorList>
            <person name="Teeling E."/>
            <person name="Myers G."/>
            <person name="Vernes S."/>
            <person name="Pippel M."/>
            <person name="Winkler S."/>
            <person name="Fedrigo O."/>
            <person name="Rhie A."/>
            <person name="Koren S."/>
            <person name="Phillippy A."/>
            <person name="Lewin H."/>
            <person name="Damas J."/>
            <person name="Howe K."/>
            <person name="Mountcastle J."/>
            <person name="Jarvis E.D."/>
        </authorList>
    </citation>
    <scope>NUCLEOTIDE SEQUENCE [LARGE SCALE GENOMIC DNA]</scope>
</reference>
<dbReference type="GO" id="GO:0005813">
    <property type="term" value="C:centrosome"/>
    <property type="evidence" value="ECO:0007669"/>
    <property type="project" value="TreeGrafter"/>
</dbReference>
<feature type="region of interest" description="Disordered" evidence="2">
    <location>
        <begin position="655"/>
        <end position="698"/>
    </location>
</feature>